<dbReference type="Proteomes" id="UP000276215">
    <property type="component" value="Unassembled WGS sequence"/>
</dbReference>
<dbReference type="AlphaFoldDB" id="A0A3N4IY09"/>
<reference evidence="3 4" key="1">
    <citation type="journal article" date="2018" name="Nat. Ecol. Evol.">
        <title>Pezizomycetes genomes reveal the molecular basis of ectomycorrhizal truffle lifestyle.</title>
        <authorList>
            <person name="Murat C."/>
            <person name="Payen T."/>
            <person name="Noel B."/>
            <person name="Kuo A."/>
            <person name="Morin E."/>
            <person name="Chen J."/>
            <person name="Kohler A."/>
            <person name="Krizsan K."/>
            <person name="Balestrini R."/>
            <person name="Da Silva C."/>
            <person name="Montanini B."/>
            <person name="Hainaut M."/>
            <person name="Levati E."/>
            <person name="Barry K.W."/>
            <person name="Belfiori B."/>
            <person name="Cichocki N."/>
            <person name="Clum A."/>
            <person name="Dockter R.B."/>
            <person name="Fauchery L."/>
            <person name="Guy J."/>
            <person name="Iotti M."/>
            <person name="Le Tacon F."/>
            <person name="Lindquist E.A."/>
            <person name="Lipzen A."/>
            <person name="Malagnac F."/>
            <person name="Mello A."/>
            <person name="Molinier V."/>
            <person name="Miyauchi S."/>
            <person name="Poulain J."/>
            <person name="Riccioni C."/>
            <person name="Rubini A."/>
            <person name="Sitrit Y."/>
            <person name="Splivallo R."/>
            <person name="Traeger S."/>
            <person name="Wang M."/>
            <person name="Zifcakova L."/>
            <person name="Wipf D."/>
            <person name="Zambonelli A."/>
            <person name="Paolocci F."/>
            <person name="Nowrousian M."/>
            <person name="Ottonello S."/>
            <person name="Baldrian P."/>
            <person name="Spatafora J.W."/>
            <person name="Henrissat B."/>
            <person name="Nagy L.G."/>
            <person name="Aury J.M."/>
            <person name="Wincker P."/>
            <person name="Grigoriev I.V."/>
            <person name="Bonfante P."/>
            <person name="Martin F.M."/>
        </authorList>
    </citation>
    <scope>NUCLEOTIDE SEQUENCE [LARGE SCALE GENOMIC DNA]</scope>
    <source>
        <strain evidence="3 4">120613-1</strain>
    </source>
</reference>
<dbReference type="EMBL" id="ML120619">
    <property type="protein sequence ID" value="RPA89070.1"/>
    <property type="molecule type" value="Genomic_DNA"/>
</dbReference>
<evidence type="ECO:0000313" key="4">
    <source>
        <dbReference type="Proteomes" id="UP000276215"/>
    </source>
</evidence>
<gene>
    <name evidence="3" type="ORF">L873DRAFT_1849487</name>
</gene>
<evidence type="ECO:0000256" key="1">
    <source>
        <dbReference type="SAM" id="MobiDB-lite"/>
    </source>
</evidence>
<feature type="domain" description="DUF7580" evidence="2">
    <location>
        <begin position="18"/>
        <end position="135"/>
    </location>
</feature>
<feature type="region of interest" description="Disordered" evidence="1">
    <location>
        <begin position="1"/>
        <end position="21"/>
    </location>
</feature>
<dbReference type="OrthoDB" id="10571973at2759"/>
<dbReference type="InterPro" id="IPR056002">
    <property type="entry name" value="DUF7580"/>
</dbReference>
<protein>
    <recommendedName>
        <fullName evidence="2">DUF7580 domain-containing protein</fullName>
    </recommendedName>
</protein>
<feature type="compositionally biased region" description="Polar residues" evidence="1">
    <location>
        <begin position="1"/>
        <end position="20"/>
    </location>
</feature>
<accession>A0A3N4IY09</accession>
<sequence length="202" mass="22945">MEFLVKSTSPPLCSPKTSTPSNPPMLQPILTLREILVSHSKGESSIKLWDKDRFLLAAKLGQWVLQHHDTPWLRDLDASEIRFFTRYESDSNYANWTPCLSTSFKRLSLAYGQRNKELYALGLVLLELGLKKSLAYVPGDEAGVLRVASRDLLTSLGRRYRAIVEKLLKEGKSGDSIDEKLINGLENDIKFIEEKALDFFQE</sequence>
<organism evidence="3 4">
    <name type="scientific">Choiromyces venosus 120613-1</name>
    <dbReference type="NCBI Taxonomy" id="1336337"/>
    <lineage>
        <taxon>Eukaryota</taxon>
        <taxon>Fungi</taxon>
        <taxon>Dikarya</taxon>
        <taxon>Ascomycota</taxon>
        <taxon>Pezizomycotina</taxon>
        <taxon>Pezizomycetes</taxon>
        <taxon>Pezizales</taxon>
        <taxon>Tuberaceae</taxon>
        <taxon>Choiromyces</taxon>
    </lineage>
</organism>
<evidence type="ECO:0000259" key="2">
    <source>
        <dbReference type="Pfam" id="PF24476"/>
    </source>
</evidence>
<evidence type="ECO:0000313" key="3">
    <source>
        <dbReference type="EMBL" id="RPA89070.1"/>
    </source>
</evidence>
<keyword evidence="4" id="KW-1185">Reference proteome</keyword>
<name>A0A3N4IY09_9PEZI</name>
<dbReference type="Pfam" id="PF24476">
    <property type="entry name" value="DUF7580"/>
    <property type="match status" value="1"/>
</dbReference>
<proteinExistence type="predicted"/>